<organism evidence="2">
    <name type="scientific">Anopheles sinensis</name>
    <name type="common">Mosquito</name>
    <dbReference type="NCBI Taxonomy" id="74873"/>
    <lineage>
        <taxon>Eukaryota</taxon>
        <taxon>Metazoa</taxon>
        <taxon>Ecdysozoa</taxon>
        <taxon>Arthropoda</taxon>
        <taxon>Hexapoda</taxon>
        <taxon>Insecta</taxon>
        <taxon>Pterygota</taxon>
        <taxon>Neoptera</taxon>
        <taxon>Endopterygota</taxon>
        <taxon>Diptera</taxon>
        <taxon>Nematocera</taxon>
        <taxon>Culicoidea</taxon>
        <taxon>Culicidae</taxon>
        <taxon>Anophelinae</taxon>
        <taxon>Anopheles</taxon>
    </lineage>
</organism>
<protein>
    <submittedName>
        <fullName evidence="2 3">Ubiquitin carboxyl-terminal hydrolase 24</fullName>
    </submittedName>
</protein>
<keyword evidence="2" id="KW-0378">Hydrolase</keyword>
<dbReference type="GO" id="GO:0016787">
    <property type="term" value="F:hydrolase activity"/>
    <property type="evidence" value="ECO:0007669"/>
    <property type="project" value="UniProtKB-KW"/>
</dbReference>
<reference evidence="2 4" key="1">
    <citation type="journal article" date="2014" name="BMC Genomics">
        <title>Genome sequence of Anopheles sinensis provides insight into genetics basis of mosquito competence for malaria parasites.</title>
        <authorList>
            <person name="Zhou D."/>
            <person name="Zhang D."/>
            <person name="Ding G."/>
            <person name="Shi L."/>
            <person name="Hou Q."/>
            <person name="Ye Y."/>
            <person name="Xu Y."/>
            <person name="Zhou H."/>
            <person name="Xiong C."/>
            <person name="Li S."/>
            <person name="Yu J."/>
            <person name="Hong S."/>
            <person name="Yu X."/>
            <person name="Zou P."/>
            <person name="Chen C."/>
            <person name="Chang X."/>
            <person name="Wang W."/>
            <person name="Lv Y."/>
            <person name="Sun Y."/>
            <person name="Ma L."/>
            <person name="Shen B."/>
            <person name="Zhu C."/>
        </authorList>
    </citation>
    <scope>NUCLEOTIDE SEQUENCE [LARGE SCALE GENOMIC DNA]</scope>
</reference>
<keyword evidence="4" id="KW-1185">Reference proteome</keyword>
<proteinExistence type="predicted"/>
<dbReference type="EnsemblMetazoa" id="ASIC005123-RA">
    <property type="protein sequence ID" value="ASIC005123-PA"/>
    <property type="gene ID" value="ASIC005123"/>
</dbReference>
<evidence type="ECO:0000256" key="1">
    <source>
        <dbReference type="SAM" id="MobiDB-lite"/>
    </source>
</evidence>
<dbReference type="Proteomes" id="UP000030765">
    <property type="component" value="Unassembled WGS sequence"/>
</dbReference>
<name>A0A084VJ10_ANOSI</name>
<dbReference type="EMBL" id="ATLV01013422">
    <property type="status" value="NOT_ANNOTATED_CDS"/>
    <property type="molecule type" value="Genomic_DNA"/>
</dbReference>
<sequence length="109" mass="11674">MGTPGRPRVGNRKSAGTHQLRAKKQTRSGRQWAPGERARRLHAVFRHRSLGSARPGDEALVRSCASGADVRAAAGSTVRTQRQSRWNMCSGRNGLLGAGCVRGGRSRAA</sequence>
<dbReference type="AlphaFoldDB" id="A0A084VJ10"/>
<reference evidence="3" key="2">
    <citation type="submission" date="2020-05" db="UniProtKB">
        <authorList>
            <consortium name="EnsemblMetazoa"/>
        </authorList>
    </citation>
    <scope>IDENTIFICATION</scope>
</reference>
<dbReference type="EMBL" id="KE524855">
    <property type="protein sequence ID" value="KFB37954.1"/>
    <property type="molecule type" value="Genomic_DNA"/>
</dbReference>
<feature type="region of interest" description="Disordered" evidence="1">
    <location>
        <begin position="1"/>
        <end position="36"/>
    </location>
</feature>
<evidence type="ECO:0000313" key="4">
    <source>
        <dbReference type="Proteomes" id="UP000030765"/>
    </source>
</evidence>
<evidence type="ECO:0000313" key="2">
    <source>
        <dbReference type="EMBL" id="KFB37954.1"/>
    </source>
</evidence>
<evidence type="ECO:0000313" key="3">
    <source>
        <dbReference type="EnsemblMetazoa" id="ASIC005123-PA"/>
    </source>
</evidence>
<accession>A0A084VJ10</accession>
<gene>
    <name evidence="2" type="ORF">ZHAS_00005123</name>
</gene>
<dbReference type="VEuPathDB" id="VectorBase:ASIC005123"/>